<gene>
    <name evidence="2" type="ORF">K443DRAFT_126644</name>
</gene>
<evidence type="ECO:0000256" key="1">
    <source>
        <dbReference type="SAM" id="MobiDB-lite"/>
    </source>
</evidence>
<feature type="region of interest" description="Disordered" evidence="1">
    <location>
        <begin position="67"/>
        <end position="86"/>
    </location>
</feature>
<dbReference type="Proteomes" id="UP000054477">
    <property type="component" value="Unassembled WGS sequence"/>
</dbReference>
<name>A0A0C9WZR9_9AGAR</name>
<dbReference type="AlphaFoldDB" id="A0A0C9WZR9"/>
<sequence>MVIIDDGIVMSQIARRNLQQLRQQIACACAKDDNDLLKDTPPAGVPLLFCSGNVAAIQAELRHTTQKLDGTNEDDDENDAAGCDGDDVASWRMGLVMAVREGSRGKMSTRTRSSGEDKHRPLEGQKSKFSVNERVSCRRLALPDGCRVWRRRGEEQERQKYWKGRWIGGNQASLSSSRRMVLLKLDHREDHLVNSNNERSSTRGGNMRATTKITRTGGKMNLRSEGNDGDGKFRLKVKDGNTELTMLDRYYSLPRGTRRGNKLIKRDTDKNFVVPDGSIDLSWWKGTVIRCTVSLFSELDVLNWFKLRAALSQHE</sequence>
<keyword evidence="3" id="KW-1185">Reference proteome</keyword>
<dbReference type="EMBL" id="KN839395">
    <property type="protein sequence ID" value="KIJ89862.1"/>
    <property type="molecule type" value="Genomic_DNA"/>
</dbReference>
<reference evidence="3" key="2">
    <citation type="submission" date="2015-01" db="EMBL/GenBank/DDBJ databases">
        <title>Evolutionary Origins and Diversification of the Mycorrhizal Mutualists.</title>
        <authorList>
            <consortium name="DOE Joint Genome Institute"/>
            <consortium name="Mycorrhizal Genomics Consortium"/>
            <person name="Kohler A."/>
            <person name="Kuo A."/>
            <person name="Nagy L.G."/>
            <person name="Floudas D."/>
            <person name="Copeland A."/>
            <person name="Barry K.W."/>
            <person name="Cichocki N."/>
            <person name="Veneault-Fourrey C."/>
            <person name="LaButti K."/>
            <person name="Lindquist E.A."/>
            <person name="Lipzen A."/>
            <person name="Lundell T."/>
            <person name="Morin E."/>
            <person name="Murat C."/>
            <person name="Riley R."/>
            <person name="Ohm R."/>
            <person name="Sun H."/>
            <person name="Tunlid A."/>
            <person name="Henrissat B."/>
            <person name="Grigoriev I.V."/>
            <person name="Hibbett D.S."/>
            <person name="Martin F."/>
        </authorList>
    </citation>
    <scope>NUCLEOTIDE SEQUENCE [LARGE SCALE GENOMIC DNA]</scope>
    <source>
        <strain evidence="3">LaAM-08-1</strain>
    </source>
</reference>
<feature type="compositionally biased region" description="Acidic residues" evidence="1">
    <location>
        <begin position="71"/>
        <end position="86"/>
    </location>
</feature>
<evidence type="ECO:0000313" key="3">
    <source>
        <dbReference type="Proteomes" id="UP000054477"/>
    </source>
</evidence>
<dbReference type="HOGENOM" id="CLU_882973_0_0_1"/>
<organism evidence="2 3">
    <name type="scientific">Laccaria amethystina LaAM-08-1</name>
    <dbReference type="NCBI Taxonomy" id="1095629"/>
    <lineage>
        <taxon>Eukaryota</taxon>
        <taxon>Fungi</taxon>
        <taxon>Dikarya</taxon>
        <taxon>Basidiomycota</taxon>
        <taxon>Agaricomycotina</taxon>
        <taxon>Agaricomycetes</taxon>
        <taxon>Agaricomycetidae</taxon>
        <taxon>Agaricales</taxon>
        <taxon>Agaricineae</taxon>
        <taxon>Hydnangiaceae</taxon>
        <taxon>Laccaria</taxon>
    </lineage>
</organism>
<feature type="compositionally biased region" description="Basic and acidic residues" evidence="1">
    <location>
        <begin position="113"/>
        <end position="126"/>
    </location>
</feature>
<protein>
    <submittedName>
        <fullName evidence="2">Uncharacterized protein</fullName>
    </submittedName>
</protein>
<feature type="region of interest" description="Disordered" evidence="1">
    <location>
        <begin position="102"/>
        <end position="128"/>
    </location>
</feature>
<reference evidence="2 3" key="1">
    <citation type="submission" date="2014-04" db="EMBL/GenBank/DDBJ databases">
        <authorList>
            <consortium name="DOE Joint Genome Institute"/>
            <person name="Kuo A."/>
            <person name="Kohler A."/>
            <person name="Nagy L.G."/>
            <person name="Floudas D."/>
            <person name="Copeland A."/>
            <person name="Barry K.W."/>
            <person name="Cichocki N."/>
            <person name="Veneault-Fourrey C."/>
            <person name="LaButti K."/>
            <person name="Lindquist E.A."/>
            <person name="Lipzen A."/>
            <person name="Lundell T."/>
            <person name="Morin E."/>
            <person name="Murat C."/>
            <person name="Sun H."/>
            <person name="Tunlid A."/>
            <person name="Henrissat B."/>
            <person name="Grigoriev I.V."/>
            <person name="Hibbett D.S."/>
            <person name="Martin F."/>
            <person name="Nordberg H.P."/>
            <person name="Cantor M.N."/>
            <person name="Hua S.X."/>
        </authorList>
    </citation>
    <scope>NUCLEOTIDE SEQUENCE [LARGE SCALE GENOMIC DNA]</scope>
    <source>
        <strain evidence="2 3">LaAM-08-1</strain>
    </source>
</reference>
<proteinExistence type="predicted"/>
<accession>A0A0C9WZR9</accession>
<evidence type="ECO:0000313" key="2">
    <source>
        <dbReference type="EMBL" id="KIJ89862.1"/>
    </source>
</evidence>